<dbReference type="Pfam" id="PF20543">
    <property type="entry name" value="CowN"/>
    <property type="match status" value="1"/>
</dbReference>
<dbReference type="HAMAP" id="MF_02117">
    <property type="entry name" value="CowN"/>
    <property type="match status" value="1"/>
</dbReference>
<sequence length="101" mass="11592">MSTPPSPCCAAQPDRYVSFKGIDCDGNARRLMDTLLRLRSDDPDEQPLLKLFKERRAATTGVRCDDLLLLASFVNPVRELFERHHDQEALDLLEQLEEQCF</sequence>
<organism evidence="3 4">
    <name type="scientific">Parazoarcus communis</name>
    <dbReference type="NCBI Taxonomy" id="41977"/>
    <lineage>
        <taxon>Bacteria</taxon>
        <taxon>Pseudomonadati</taxon>
        <taxon>Pseudomonadota</taxon>
        <taxon>Betaproteobacteria</taxon>
        <taxon>Rhodocyclales</taxon>
        <taxon>Zoogloeaceae</taxon>
        <taxon>Parazoarcus</taxon>
    </lineage>
</organism>
<keyword evidence="1 2" id="KW-0535">Nitrogen fixation</keyword>
<dbReference type="AlphaFoldDB" id="A0A2U8H194"/>
<evidence type="ECO:0000313" key="3">
    <source>
        <dbReference type="EMBL" id="AWI78966.1"/>
    </source>
</evidence>
<proteinExistence type="inferred from homology"/>
<evidence type="ECO:0000256" key="1">
    <source>
        <dbReference type="ARBA" id="ARBA00023231"/>
    </source>
</evidence>
<dbReference type="OrthoDB" id="7689335at2"/>
<dbReference type="Proteomes" id="UP000244902">
    <property type="component" value="Chromosome"/>
</dbReference>
<comment type="similarity">
    <text evidence="2">Belongs to the CowN family.</text>
</comment>
<evidence type="ECO:0000256" key="2">
    <source>
        <dbReference type="HAMAP-Rule" id="MF_02117"/>
    </source>
</evidence>
<name>A0A2U8H194_9RHOO</name>
<comment type="function">
    <text evidence="2">Is required to sustain N(2)-dependent growth in the presence of low levels of carbon monoxide (CO). Probably acts by protecting the N(2) fixation ability of the nitrogenase complex, which is inactivated in the presence of CO.</text>
</comment>
<dbReference type="EMBL" id="CP022188">
    <property type="protein sequence ID" value="AWI78966.1"/>
    <property type="molecule type" value="Genomic_DNA"/>
</dbReference>
<dbReference type="GO" id="GO:0009399">
    <property type="term" value="P:nitrogen fixation"/>
    <property type="evidence" value="ECO:0007669"/>
    <property type="project" value="UniProtKB-UniRule"/>
</dbReference>
<accession>A0A2U8H194</accession>
<evidence type="ECO:0000313" key="4">
    <source>
        <dbReference type="Proteomes" id="UP000244902"/>
    </source>
</evidence>
<dbReference type="InterPro" id="IPR024899">
    <property type="entry name" value="CowN"/>
</dbReference>
<gene>
    <name evidence="2" type="primary">cowN</name>
    <name evidence="3" type="ORF">CEW87_06070</name>
</gene>
<reference evidence="3 4" key="1">
    <citation type="submission" date="2017-06" db="EMBL/GenBank/DDBJ databases">
        <title>Azoarcus sp. TSNA42 complete genome sequence.</title>
        <authorList>
            <person name="Woo J.-H."/>
            <person name="Kim H.-S."/>
        </authorList>
    </citation>
    <scope>NUCLEOTIDE SEQUENCE [LARGE SCALE GENOMIC DNA]</scope>
    <source>
        <strain evidence="3 4">TSNA42</strain>
    </source>
</reference>
<dbReference type="RefSeq" id="WP_108971890.1">
    <property type="nucleotide sequence ID" value="NZ_CP022188.1"/>
</dbReference>
<protein>
    <recommendedName>
        <fullName evidence="2">N(2)-fixation sustaining protein CowN</fullName>
    </recommendedName>
    <alternativeName>
        <fullName evidence="2">CO weal-nitrogenase</fullName>
    </alternativeName>
</protein>
<dbReference type="NCBIfam" id="NF033689">
    <property type="entry name" value="N2Fix_CO_CowN"/>
    <property type="match status" value="1"/>
</dbReference>